<proteinExistence type="predicted"/>
<keyword evidence="2" id="KW-1185">Reference proteome</keyword>
<dbReference type="EMBL" id="KQ976745">
    <property type="protein sequence ID" value="KYM75417.1"/>
    <property type="molecule type" value="Genomic_DNA"/>
</dbReference>
<sequence length="191" mass="22150">MKIFRKIFRNKKKKHIVNQKKRRTTKARNASRMHDAHLLKDDFLFGTGTRRSRPHRRKHKVCAKKRELSLDATCCLRQVPRSTWIGTFEVFERFGPRGFRTKSSASRYVASKAWRVKEEKEACIARMATTRLVVSYSRGCVTEQGEWERVYRVSSCAENGVNDQRGREIRDEKNGSVANLGTTELLLSSEA</sequence>
<reference evidence="1 2" key="1">
    <citation type="submission" date="2015-09" db="EMBL/GenBank/DDBJ databases">
        <title>Atta colombica WGS genome.</title>
        <authorList>
            <person name="Nygaard S."/>
            <person name="Hu H."/>
            <person name="Boomsma J."/>
            <person name="Zhang G."/>
        </authorList>
    </citation>
    <scope>NUCLEOTIDE SEQUENCE [LARGE SCALE GENOMIC DNA]</scope>
    <source>
        <strain evidence="1">Treedump-2</strain>
        <tissue evidence="1">Whole body</tissue>
    </source>
</reference>
<evidence type="ECO:0000313" key="1">
    <source>
        <dbReference type="EMBL" id="KYM75417.1"/>
    </source>
</evidence>
<dbReference type="AlphaFoldDB" id="A0A195ATN6"/>
<protein>
    <submittedName>
        <fullName evidence="1">Uncharacterized protein</fullName>
    </submittedName>
</protein>
<gene>
    <name evidence="1" type="ORF">ALC53_14113</name>
</gene>
<accession>A0A195ATN6</accession>
<name>A0A195ATN6_9HYME</name>
<dbReference type="Proteomes" id="UP000078540">
    <property type="component" value="Unassembled WGS sequence"/>
</dbReference>
<evidence type="ECO:0000313" key="2">
    <source>
        <dbReference type="Proteomes" id="UP000078540"/>
    </source>
</evidence>
<organism evidence="1 2">
    <name type="scientific">Atta colombica</name>
    <dbReference type="NCBI Taxonomy" id="520822"/>
    <lineage>
        <taxon>Eukaryota</taxon>
        <taxon>Metazoa</taxon>
        <taxon>Ecdysozoa</taxon>
        <taxon>Arthropoda</taxon>
        <taxon>Hexapoda</taxon>
        <taxon>Insecta</taxon>
        <taxon>Pterygota</taxon>
        <taxon>Neoptera</taxon>
        <taxon>Endopterygota</taxon>
        <taxon>Hymenoptera</taxon>
        <taxon>Apocrita</taxon>
        <taxon>Aculeata</taxon>
        <taxon>Formicoidea</taxon>
        <taxon>Formicidae</taxon>
        <taxon>Myrmicinae</taxon>
        <taxon>Atta</taxon>
    </lineage>
</organism>